<feature type="domain" description="RING-type" evidence="6">
    <location>
        <begin position="90"/>
        <end position="130"/>
    </location>
</feature>
<evidence type="ECO:0000256" key="4">
    <source>
        <dbReference type="PROSITE-ProRule" id="PRU00175"/>
    </source>
</evidence>
<organism evidence="7 8">
    <name type="scientific">Merluccius polli</name>
    <name type="common">Benguela hake</name>
    <name type="synonym">Merluccius cadenati</name>
    <dbReference type="NCBI Taxonomy" id="89951"/>
    <lineage>
        <taxon>Eukaryota</taxon>
        <taxon>Metazoa</taxon>
        <taxon>Chordata</taxon>
        <taxon>Craniata</taxon>
        <taxon>Vertebrata</taxon>
        <taxon>Euteleostomi</taxon>
        <taxon>Actinopterygii</taxon>
        <taxon>Neopterygii</taxon>
        <taxon>Teleostei</taxon>
        <taxon>Neoteleostei</taxon>
        <taxon>Acanthomorphata</taxon>
        <taxon>Zeiogadaria</taxon>
        <taxon>Gadariae</taxon>
        <taxon>Gadiformes</taxon>
        <taxon>Gadoidei</taxon>
        <taxon>Merlucciidae</taxon>
        <taxon>Merluccius</taxon>
    </lineage>
</organism>
<evidence type="ECO:0000313" key="8">
    <source>
        <dbReference type="Proteomes" id="UP001174136"/>
    </source>
</evidence>
<dbReference type="InterPro" id="IPR056870">
    <property type="entry name" value="TTC3/DZIP3/RBM44-like_helical"/>
</dbReference>
<evidence type="ECO:0000313" key="7">
    <source>
        <dbReference type="EMBL" id="KAK0148795.1"/>
    </source>
</evidence>
<protein>
    <submittedName>
        <fullName evidence="7">E3 ubiquitin-protein ligase DZIP3</fullName>
    </submittedName>
</protein>
<dbReference type="EMBL" id="JAOPHQ010001997">
    <property type="protein sequence ID" value="KAK0148795.1"/>
    <property type="molecule type" value="Genomic_DNA"/>
</dbReference>
<keyword evidence="2 4" id="KW-0863">Zinc-finger</keyword>
<dbReference type="Pfam" id="PF13639">
    <property type="entry name" value="zf-RING_2"/>
    <property type="match status" value="1"/>
</dbReference>
<keyword evidence="8" id="KW-1185">Reference proteome</keyword>
<name>A0AA47MYZ5_MERPO</name>
<dbReference type="Proteomes" id="UP001174136">
    <property type="component" value="Unassembled WGS sequence"/>
</dbReference>
<gene>
    <name evidence="7" type="primary">DZIP3</name>
    <name evidence="7" type="ORF">N1851_010877</name>
</gene>
<dbReference type="GO" id="GO:0008270">
    <property type="term" value="F:zinc ion binding"/>
    <property type="evidence" value="ECO:0007669"/>
    <property type="project" value="UniProtKB-KW"/>
</dbReference>
<dbReference type="PANTHER" id="PTHR17550">
    <property type="entry name" value="E3 UBIQUITIN-PROTEIN LIGASE TTC3"/>
    <property type="match status" value="1"/>
</dbReference>
<keyword evidence="1" id="KW-0479">Metal-binding</keyword>
<dbReference type="AlphaFoldDB" id="A0AA47MYZ5"/>
<comment type="caution">
    <text evidence="7">The sequence shown here is derived from an EMBL/GenBank/DDBJ whole genome shotgun (WGS) entry which is preliminary data.</text>
</comment>
<dbReference type="SUPFAM" id="SSF57850">
    <property type="entry name" value="RING/U-box"/>
    <property type="match status" value="1"/>
</dbReference>
<evidence type="ECO:0000256" key="3">
    <source>
        <dbReference type="ARBA" id="ARBA00022833"/>
    </source>
</evidence>
<evidence type="ECO:0000256" key="1">
    <source>
        <dbReference type="ARBA" id="ARBA00022723"/>
    </source>
</evidence>
<accession>A0AA47MYZ5</accession>
<dbReference type="Pfam" id="PF24905">
    <property type="entry name" value="TTC3_9th"/>
    <property type="match status" value="1"/>
</dbReference>
<dbReference type="SMART" id="SM00184">
    <property type="entry name" value="RING"/>
    <property type="match status" value="1"/>
</dbReference>
<feature type="compositionally biased region" description="Polar residues" evidence="5">
    <location>
        <begin position="51"/>
        <end position="61"/>
    </location>
</feature>
<feature type="region of interest" description="Disordered" evidence="5">
    <location>
        <begin position="46"/>
        <end position="66"/>
    </location>
</feature>
<dbReference type="CDD" id="cd16481">
    <property type="entry name" value="RING-H2_TTC3"/>
    <property type="match status" value="1"/>
</dbReference>
<evidence type="ECO:0000259" key="6">
    <source>
        <dbReference type="PROSITE" id="PS50089"/>
    </source>
</evidence>
<dbReference type="PROSITE" id="PS50089">
    <property type="entry name" value="ZF_RING_2"/>
    <property type="match status" value="1"/>
</dbReference>
<dbReference type="Gene3D" id="3.30.40.10">
    <property type="entry name" value="Zinc/RING finger domain, C3HC4 (zinc finger)"/>
    <property type="match status" value="1"/>
</dbReference>
<reference evidence="7" key="1">
    <citation type="journal article" date="2023" name="Front. Mar. Sci.">
        <title>A new Merluccius polli reference genome to investigate the effects of global change in West African waters.</title>
        <authorList>
            <person name="Mateo J.L."/>
            <person name="Blanco-Fernandez C."/>
            <person name="Garcia-Vazquez E."/>
            <person name="Machado-Schiaffino G."/>
        </authorList>
    </citation>
    <scope>NUCLEOTIDE SEQUENCE</scope>
    <source>
        <strain evidence="7">C29</strain>
        <tissue evidence="7">Fin</tissue>
    </source>
</reference>
<dbReference type="PANTHER" id="PTHR17550:SF8">
    <property type="entry name" value="RING-TYPE E3 UBIQUITIN TRANSFERASE"/>
    <property type="match status" value="1"/>
</dbReference>
<dbReference type="InterPro" id="IPR001841">
    <property type="entry name" value="Znf_RING"/>
</dbReference>
<sequence>MKFVQMLRRAKGGALTSMTFQEVINSVSQIILDHQEADDTAQPHLLGSRLRPQNSTSSTQEAPPPASHVWLPLGPQKHCHTNALNMEDPCIICHEDMSPERVCVLQCRHTFHKECIRSWLKEQSTCPTCRKHALLSEDFPMLAGRLRSGRPAPSST</sequence>
<proteinExistence type="predicted"/>
<evidence type="ECO:0000256" key="2">
    <source>
        <dbReference type="ARBA" id="ARBA00022771"/>
    </source>
</evidence>
<evidence type="ECO:0000256" key="5">
    <source>
        <dbReference type="SAM" id="MobiDB-lite"/>
    </source>
</evidence>
<dbReference type="InterPro" id="IPR013083">
    <property type="entry name" value="Znf_RING/FYVE/PHD"/>
</dbReference>
<keyword evidence="3" id="KW-0862">Zinc</keyword>